<proteinExistence type="inferred from homology"/>
<evidence type="ECO:0000256" key="3">
    <source>
        <dbReference type="ARBA" id="ARBA00009123"/>
    </source>
</evidence>
<evidence type="ECO:0000256" key="5">
    <source>
        <dbReference type="ARBA" id="ARBA00022664"/>
    </source>
</evidence>
<dbReference type="AlphaFoldDB" id="A0A9P6MWY0"/>
<dbReference type="Proteomes" id="UP000703661">
    <property type="component" value="Unassembled WGS sequence"/>
</dbReference>
<evidence type="ECO:0000256" key="4">
    <source>
        <dbReference type="ARBA" id="ARBA00022490"/>
    </source>
</evidence>
<gene>
    <name evidence="13" type="ORF">BGZ80_009624</name>
</gene>
<keyword evidence="7" id="KW-0508">mRNA splicing</keyword>
<protein>
    <recommendedName>
        <fullName evidence="10">Sm protein B</fullName>
    </recommendedName>
</protein>
<feature type="compositionally biased region" description="Pro residues" evidence="11">
    <location>
        <begin position="211"/>
        <end position="221"/>
    </location>
</feature>
<evidence type="ECO:0000313" key="14">
    <source>
        <dbReference type="Proteomes" id="UP000703661"/>
    </source>
</evidence>
<dbReference type="Gene3D" id="2.30.30.100">
    <property type="match status" value="1"/>
</dbReference>
<keyword evidence="9" id="KW-0687">Ribonucleoprotein</keyword>
<keyword evidence="14" id="KW-1185">Reference proteome</keyword>
<evidence type="ECO:0000256" key="10">
    <source>
        <dbReference type="ARBA" id="ARBA00041355"/>
    </source>
</evidence>
<sequence>MLELAVNVLGLVVDGQQRDVKETLECRMELSTTISKNSKMMNLINFRLRITLSDSRVLTGQMLAFDKHMNLVLADCEEFRKVKSKASSGQPERQEKRTLGLVILRGEIIVSISVDGPPPPSAEDQKARISQLSAGSGIAAPAGRGMPVVPGATPGLTGPVRGVGGPAPGMMLPRGPAAVAPPMSYGRGVPPPGSIPPGMPPVGFRPAPGMAPPPGMPPGMIPPSGFRPMAPPGAAPPGFHPRPGMPPGAPAPGFPPGFVPGPPPPGFQGPPTGFRPPPPGFRPPQ</sequence>
<dbReference type="GO" id="GO:0000398">
    <property type="term" value="P:mRNA splicing, via spliceosome"/>
    <property type="evidence" value="ECO:0007669"/>
    <property type="project" value="TreeGrafter"/>
</dbReference>
<dbReference type="PANTHER" id="PTHR10701">
    <property type="entry name" value="SMALL NUCLEAR RIBONUCLEOPROTEIN-ASSOCIATED PROTEIN B AND N"/>
    <property type="match status" value="1"/>
</dbReference>
<feature type="region of interest" description="Disordered" evidence="11">
    <location>
        <begin position="211"/>
        <end position="285"/>
    </location>
</feature>
<evidence type="ECO:0000256" key="8">
    <source>
        <dbReference type="ARBA" id="ARBA00023242"/>
    </source>
</evidence>
<comment type="similarity">
    <text evidence="3">Belongs to the snRNP SmB/SmN family.</text>
</comment>
<dbReference type="GO" id="GO:0005737">
    <property type="term" value="C:cytoplasm"/>
    <property type="evidence" value="ECO:0007669"/>
    <property type="project" value="UniProtKB-SubCell"/>
</dbReference>
<dbReference type="Pfam" id="PF01423">
    <property type="entry name" value="LSM"/>
    <property type="match status" value="1"/>
</dbReference>
<dbReference type="GO" id="GO:0071013">
    <property type="term" value="C:catalytic step 2 spliceosome"/>
    <property type="evidence" value="ECO:0007669"/>
    <property type="project" value="TreeGrafter"/>
</dbReference>
<evidence type="ECO:0000259" key="12">
    <source>
        <dbReference type="PROSITE" id="PS52002"/>
    </source>
</evidence>
<feature type="domain" description="Sm" evidence="12">
    <location>
        <begin position="35"/>
        <end position="118"/>
    </location>
</feature>
<evidence type="ECO:0000313" key="13">
    <source>
        <dbReference type="EMBL" id="KAG0015808.1"/>
    </source>
</evidence>
<dbReference type="CDD" id="cd01717">
    <property type="entry name" value="Sm_B"/>
    <property type="match status" value="1"/>
</dbReference>
<keyword evidence="8" id="KW-0539">Nucleus</keyword>
<dbReference type="PANTHER" id="PTHR10701:SF0">
    <property type="entry name" value="SMALL NUCLEAR RIBONUCLEOPROTEIN-ASSOCIATED PROTEIN B"/>
    <property type="match status" value="1"/>
</dbReference>
<comment type="caution">
    <text evidence="13">The sequence shown here is derived from an EMBL/GenBank/DDBJ whole genome shotgun (WGS) entry which is preliminary data.</text>
</comment>
<dbReference type="InterPro" id="IPR001163">
    <property type="entry name" value="Sm_dom_euk/arc"/>
</dbReference>
<accession>A0A9P6MWY0</accession>
<evidence type="ECO:0000256" key="1">
    <source>
        <dbReference type="ARBA" id="ARBA00004123"/>
    </source>
</evidence>
<dbReference type="SMART" id="SM00651">
    <property type="entry name" value="Sm"/>
    <property type="match status" value="1"/>
</dbReference>
<organism evidence="13 14">
    <name type="scientific">Entomortierella chlamydospora</name>
    <dbReference type="NCBI Taxonomy" id="101097"/>
    <lineage>
        <taxon>Eukaryota</taxon>
        <taxon>Fungi</taxon>
        <taxon>Fungi incertae sedis</taxon>
        <taxon>Mucoromycota</taxon>
        <taxon>Mortierellomycotina</taxon>
        <taxon>Mortierellomycetes</taxon>
        <taxon>Mortierellales</taxon>
        <taxon>Mortierellaceae</taxon>
        <taxon>Entomortierella</taxon>
    </lineage>
</organism>
<dbReference type="GO" id="GO:0070990">
    <property type="term" value="F:snRNP binding"/>
    <property type="evidence" value="ECO:0007669"/>
    <property type="project" value="TreeGrafter"/>
</dbReference>
<dbReference type="SUPFAM" id="SSF50182">
    <property type="entry name" value="Sm-like ribonucleoproteins"/>
    <property type="match status" value="1"/>
</dbReference>
<evidence type="ECO:0000256" key="7">
    <source>
        <dbReference type="ARBA" id="ARBA00023187"/>
    </source>
</evidence>
<dbReference type="EMBL" id="JAAAID010000593">
    <property type="protein sequence ID" value="KAG0015808.1"/>
    <property type="molecule type" value="Genomic_DNA"/>
</dbReference>
<dbReference type="GO" id="GO:0003723">
    <property type="term" value="F:RNA binding"/>
    <property type="evidence" value="ECO:0007669"/>
    <property type="project" value="UniProtKB-KW"/>
</dbReference>
<dbReference type="GO" id="GO:0005685">
    <property type="term" value="C:U1 snRNP"/>
    <property type="evidence" value="ECO:0007669"/>
    <property type="project" value="TreeGrafter"/>
</dbReference>
<dbReference type="InterPro" id="IPR047575">
    <property type="entry name" value="Sm"/>
</dbReference>
<evidence type="ECO:0000256" key="2">
    <source>
        <dbReference type="ARBA" id="ARBA00004496"/>
    </source>
</evidence>
<name>A0A9P6MWY0_9FUNG</name>
<keyword evidence="5" id="KW-0507">mRNA processing</keyword>
<comment type="subcellular location">
    <subcellularLocation>
        <location evidence="2">Cytoplasm</location>
    </subcellularLocation>
    <subcellularLocation>
        <location evidence="1">Nucleus</location>
    </subcellularLocation>
</comment>
<evidence type="ECO:0000256" key="6">
    <source>
        <dbReference type="ARBA" id="ARBA00022884"/>
    </source>
</evidence>
<reference evidence="13" key="1">
    <citation type="journal article" date="2020" name="Fungal Divers.">
        <title>Resolving the Mortierellaceae phylogeny through synthesis of multi-gene phylogenetics and phylogenomics.</title>
        <authorList>
            <person name="Vandepol N."/>
            <person name="Liber J."/>
            <person name="Desiro A."/>
            <person name="Na H."/>
            <person name="Kennedy M."/>
            <person name="Barry K."/>
            <person name="Grigoriev I.V."/>
            <person name="Miller A.N."/>
            <person name="O'Donnell K."/>
            <person name="Stajich J.E."/>
            <person name="Bonito G."/>
        </authorList>
    </citation>
    <scope>NUCLEOTIDE SEQUENCE</scope>
    <source>
        <strain evidence="13">NRRL 2769</strain>
    </source>
</reference>
<dbReference type="GO" id="GO:0005686">
    <property type="term" value="C:U2 snRNP"/>
    <property type="evidence" value="ECO:0007669"/>
    <property type="project" value="TreeGrafter"/>
</dbReference>
<evidence type="ECO:0000256" key="11">
    <source>
        <dbReference type="SAM" id="MobiDB-lite"/>
    </source>
</evidence>
<dbReference type="FunFam" id="2.30.30.100:FF:000047">
    <property type="entry name" value="Small nuclear ribonucleoprotein SmB, putative"/>
    <property type="match status" value="1"/>
</dbReference>
<feature type="compositionally biased region" description="Pro residues" evidence="11">
    <location>
        <begin position="229"/>
        <end position="285"/>
    </location>
</feature>
<dbReference type="InterPro" id="IPR010920">
    <property type="entry name" value="LSM_dom_sf"/>
</dbReference>
<dbReference type="GO" id="GO:0046540">
    <property type="term" value="C:U4/U6 x U5 tri-snRNP complex"/>
    <property type="evidence" value="ECO:0007669"/>
    <property type="project" value="TreeGrafter"/>
</dbReference>
<dbReference type="GO" id="GO:0071004">
    <property type="term" value="C:U2-type prespliceosome"/>
    <property type="evidence" value="ECO:0007669"/>
    <property type="project" value="TreeGrafter"/>
</dbReference>
<dbReference type="GO" id="GO:0005682">
    <property type="term" value="C:U5 snRNP"/>
    <property type="evidence" value="ECO:0007669"/>
    <property type="project" value="TreeGrafter"/>
</dbReference>
<dbReference type="GO" id="GO:0005687">
    <property type="term" value="C:U4 snRNP"/>
    <property type="evidence" value="ECO:0007669"/>
    <property type="project" value="TreeGrafter"/>
</dbReference>
<keyword evidence="4" id="KW-0963">Cytoplasm</keyword>
<dbReference type="InterPro" id="IPR050914">
    <property type="entry name" value="snRNP_SmB/NAA38-like"/>
</dbReference>
<dbReference type="PROSITE" id="PS52002">
    <property type="entry name" value="SM"/>
    <property type="match status" value="1"/>
</dbReference>
<keyword evidence="6" id="KW-0694">RNA-binding</keyword>
<evidence type="ECO:0000256" key="9">
    <source>
        <dbReference type="ARBA" id="ARBA00023274"/>
    </source>
</evidence>